<keyword evidence="2" id="KW-1185">Reference proteome</keyword>
<dbReference type="Proteomes" id="UP000578091">
    <property type="component" value="Unassembled WGS sequence"/>
</dbReference>
<dbReference type="EMBL" id="JACCKA010000017">
    <property type="protein sequence ID" value="NZA25158.1"/>
    <property type="molecule type" value="Genomic_DNA"/>
</dbReference>
<protein>
    <submittedName>
        <fullName evidence="1">Uncharacterized protein</fullName>
    </submittedName>
</protein>
<organism evidence="1 2">
    <name type="scientific">Luteimonas salinisoli</name>
    <dbReference type="NCBI Taxonomy" id="2752307"/>
    <lineage>
        <taxon>Bacteria</taxon>
        <taxon>Pseudomonadati</taxon>
        <taxon>Pseudomonadota</taxon>
        <taxon>Gammaproteobacteria</taxon>
        <taxon>Lysobacterales</taxon>
        <taxon>Lysobacteraceae</taxon>
        <taxon>Luteimonas</taxon>
    </lineage>
</organism>
<reference evidence="1 2" key="1">
    <citation type="submission" date="2020-07" db="EMBL/GenBank/DDBJ databases">
        <title>Luteimonas sp. SJ-92.</title>
        <authorList>
            <person name="Huang X.-X."/>
            <person name="Xu L."/>
            <person name="Sun J.-Q."/>
        </authorList>
    </citation>
    <scope>NUCLEOTIDE SEQUENCE [LARGE SCALE GENOMIC DNA]</scope>
    <source>
        <strain evidence="1 2">SJ-92</strain>
    </source>
</reference>
<proteinExistence type="predicted"/>
<comment type="caution">
    <text evidence="1">The sequence shown here is derived from an EMBL/GenBank/DDBJ whole genome shotgun (WGS) entry which is preliminary data.</text>
</comment>
<evidence type="ECO:0000313" key="1">
    <source>
        <dbReference type="EMBL" id="NZA25158.1"/>
    </source>
</evidence>
<name>A0A853J8Y5_9GAMM</name>
<gene>
    <name evidence="1" type="ORF">H0E84_02075</name>
</gene>
<dbReference type="RefSeq" id="WP_180676964.1">
    <property type="nucleotide sequence ID" value="NZ_JACCKA010000017.1"/>
</dbReference>
<accession>A0A853J8Y5</accession>
<sequence length="250" mass="26075">MRSKSAHLYLSGSTWVAVRRGLASAVWGVHGDPSSGDWAQVGRSLVEAFGRPARIRLVLSTRLCPCLVVPWVSSRFTASAVRDHVVDAFLHGPGVTAASHRIEAVWPRFGRPILAVAYPRGLVDEVAAGLAESGCLVDAVVASLHPVLRRYGTASGCDSSLLAFAEDDGITGITMDGGQVTQVETLSGWGGGLEDAALWLARKRFGFEDDSALRWLATGDAPEGFVGKTISVGASGSPVSPGHGVLAACA</sequence>
<evidence type="ECO:0000313" key="2">
    <source>
        <dbReference type="Proteomes" id="UP000578091"/>
    </source>
</evidence>
<dbReference type="AlphaFoldDB" id="A0A853J8Y5"/>